<organism evidence="3 4">
    <name type="scientific">Oidiodendron maius (strain Zn)</name>
    <dbReference type="NCBI Taxonomy" id="913774"/>
    <lineage>
        <taxon>Eukaryota</taxon>
        <taxon>Fungi</taxon>
        <taxon>Dikarya</taxon>
        <taxon>Ascomycota</taxon>
        <taxon>Pezizomycotina</taxon>
        <taxon>Leotiomycetes</taxon>
        <taxon>Leotiomycetes incertae sedis</taxon>
        <taxon>Myxotrichaceae</taxon>
        <taxon>Oidiodendron</taxon>
    </lineage>
</organism>
<dbReference type="Gene3D" id="2.40.40.10">
    <property type="entry name" value="RlpA-like domain"/>
    <property type="match status" value="1"/>
</dbReference>
<evidence type="ECO:0000256" key="1">
    <source>
        <dbReference type="SAM" id="MobiDB-lite"/>
    </source>
</evidence>
<dbReference type="HOGENOM" id="CLU_068309_0_0_1"/>
<feature type="compositionally biased region" description="Polar residues" evidence="1">
    <location>
        <begin position="178"/>
        <end position="194"/>
    </location>
</feature>
<feature type="signal peptide" evidence="2">
    <location>
        <begin position="1"/>
        <end position="20"/>
    </location>
</feature>
<evidence type="ECO:0008006" key="5">
    <source>
        <dbReference type="Google" id="ProtNLM"/>
    </source>
</evidence>
<keyword evidence="4" id="KW-1185">Reference proteome</keyword>
<dbReference type="InParanoid" id="A0A0C3C2Q2"/>
<dbReference type="AlphaFoldDB" id="A0A0C3C2Q2"/>
<reference evidence="4" key="2">
    <citation type="submission" date="2015-01" db="EMBL/GenBank/DDBJ databases">
        <title>Evolutionary Origins and Diversification of the Mycorrhizal Mutualists.</title>
        <authorList>
            <consortium name="DOE Joint Genome Institute"/>
            <consortium name="Mycorrhizal Genomics Consortium"/>
            <person name="Kohler A."/>
            <person name="Kuo A."/>
            <person name="Nagy L.G."/>
            <person name="Floudas D."/>
            <person name="Copeland A."/>
            <person name="Barry K.W."/>
            <person name="Cichocki N."/>
            <person name="Veneault-Fourrey C."/>
            <person name="LaButti K."/>
            <person name="Lindquist E.A."/>
            <person name="Lipzen A."/>
            <person name="Lundell T."/>
            <person name="Morin E."/>
            <person name="Murat C."/>
            <person name="Riley R."/>
            <person name="Ohm R."/>
            <person name="Sun H."/>
            <person name="Tunlid A."/>
            <person name="Henrissat B."/>
            <person name="Grigoriev I.V."/>
            <person name="Hibbett D.S."/>
            <person name="Martin F."/>
        </authorList>
    </citation>
    <scope>NUCLEOTIDE SEQUENCE [LARGE SCALE GENOMIC DNA]</scope>
    <source>
        <strain evidence="4">Zn</strain>
    </source>
</reference>
<reference evidence="3 4" key="1">
    <citation type="submission" date="2014-04" db="EMBL/GenBank/DDBJ databases">
        <authorList>
            <consortium name="DOE Joint Genome Institute"/>
            <person name="Kuo A."/>
            <person name="Martino E."/>
            <person name="Perotto S."/>
            <person name="Kohler A."/>
            <person name="Nagy L.G."/>
            <person name="Floudas D."/>
            <person name="Copeland A."/>
            <person name="Barry K.W."/>
            <person name="Cichocki N."/>
            <person name="Veneault-Fourrey C."/>
            <person name="LaButti K."/>
            <person name="Lindquist E.A."/>
            <person name="Lipzen A."/>
            <person name="Lundell T."/>
            <person name="Morin E."/>
            <person name="Murat C."/>
            <person name="Sun H."/>
            <person name="Tunlid A."/>
            <person name="Henrissat B."/>
            <person name="Grigoriev I.V."/>
            <person name="Hibbett D.S."/>
            <person name="Martin F."/>
            <person name="Nordberg H.P."/>
            <person name="Cantor M.N."/>
            <person name="Hua S.X."/>
        </authorList>
    </citation>
    <scope>NUCLEOTIDE SEQUENCE [LARGE SCALE GENOMIC DNA]</scope>
    <source>
        <strain evidence="3 4">Zn</strain>
    </source>
</reference>
<evidence type="ECO:0000313" key="4">
    <source>
        <dbReference type="Proteomes" id="UP000054321"/>
    </source>
</evidence>
<dbReference type="InterPro" id="IPR036908">
    <property type="entry name" value="RlpA-like_sf"/>
</dbReference>
<proteinExistence type="predicted"/>
<dbReference type="EMBL" id="KN832899">
    <property type="protein sequence ID" value="KIM93153.1"/>
    <property type="molecule type" value="Genomic_DNA"/>
</dbReference>
<dbReference type="CDD" id="cd22191">
    <property type="entry name" value="DPBB_RlpA_EXP_N-like"/>
    <property type="match status" value="1"/>
</dbReference>
<name>A0A0C3C2Q2_OIDMZ</name>
<protein>
    <recommendedName>
        <fullName evidence="5">Carbohydrate-binding module family 19 domain-containing protein</fullName>
    </recommendedName>
</protein>
<keyword evidence="2" id="KW-0732">Signal</keyword>
<dbReference type="OrthoDB" id="2564987at2759"/>
<accession>A0A0C3C2Q2</accession>
<dbReference type="Proteomes" id="UP000054321">
    <property type="component" value="Unassembled WGS sequence"/>
</dbReference>
<evidence type="ECO:0000313" key="3">
    <source>
        <dbReference type="EMBL" id="KIM93153.1"/>
    </source>
</evidence>
<feature type="chain" id="PRO_5002162040" description="Carbohydrate-binding module family 19 domain-containing protein" evidence="2">
    <location>
        <begin position="21"/>
        <end position="258"/>
    </location>
</feature>
<evidence type="ECO:0000256" key="2">
    <source>
        <dbReference type="SAM" id="SignalP"/>
    </source>
</evidence>
<feature type="region of interest" description="Disordered" evidence="1">
    <location>
        <begin position="166"/>
        <end position="194"/>
    </location>
</feature>
<sequence>MRAQIFAVTSLYVLNCFTQAAIYSRTGFGTYYYNVGEVDACGNDFTFQNKGLVECSLSTALSLDQVNSEYLVAMNHSQLIGDMAMYCGKKVIVSVNGVPSSLPLFIGDGCQRCGTGSPSSTVWDPNGAPGLDFSYSVLSELSANACIDGHIPISWEIVDETLYTFDTNASGSPEEPSAGSTRTVSDEPSTTASPTCNNSIRPCATGTWQCNMNVLEQCIDGSWIPYITCATGFSCYGGNVPYCMPYIVGEGETEGLVS</sequence>
<gene>
    <name evidence="3" type="ORF">OIDMADRAFT_138377</name>
</gene>